<feature type="transmembrane region" description="Helical" evidence="6">
    <location>
        <begin position="76"/>
        <end position="95"/>
    </location>
</feature>
<evidence type="ECO:0000256" key="5">
    <source>
        <dbReference type="ARBA" id="ARBA00023136"/>
    </source>
</evidence>
<dbReference type="Pfam" id="PF07690">
    <property type="entry name" value="MFS_1"/>
    <property type="match status" value="1"/>
</dbReference>
<name>A0A0N0CWZ6_9BACI</name>
<evidence type="ECO:0000259" key="7">
    <source>
        <dbReference type="PROSITE" id="PS50850"/>
    </source>
</evidence>
<feature type="transmembrane region" description="Helical" evidence="6">
    <location>
        <begin position="254"/>
        <end position="275"/>
    </location>
</feature>
<feature type="transmembrane region" description="Helical" evidence="6">
    <location>
        <begin position="101"/>
        <end position="119"/>
    </location>
</feature>
<dbReference type="SUPFAM" id="SSF103473">
    <property type="entry name" value="MFS general substrate transporter"/>
    <property type="match status" value="1"/>
</dbReference>
<dbReference type="PATRIC" id="fig|33935.3.peg.4735"/>
<dbReference type="AlphaFoldDB" id="A0A0N0CWZ6"/>
<feature type="transmembrane region" description="Helical" evidence="6">
    <location>
        <begin position="44"/>
        <end position="64"/>
    </location>
</feature>
<sequence length="401" mass="43498">MNKQLNITNPVYPIMIAIGIAHLINDTMQAVIPAMFPIFKSELGLTFTQIGLISFVLNIFASALQPVVGFVSDKKPMPYALPIGMVSSFIGIAVIALTTQYWIILIAVLFLGFGSAVFHPEGSRVSFMAAGSKRGLAQSIYQVGGNSGQALAPLISAYIFDIFGQRGAAIVLVATTFGIILLSKIAGWYKKQLEQERIAKKKRVLVSTLPPLTQKQVGIALALLFTIIFARSFYTTNITNFYVFYLMDHYDVSLRLGQILIFTFMAFGVVGTFFGGSLSDRIGRKNVIILSVVVPMPFCLALPYVSLWAAVLFLVIIGTLIMISFSVTVVYAQELVPTKIGTMAGLTTGFAFGMGAIGAMVIGMLMDHKGIDFTMMIVSLLPLLLLIAFFLPKDKPASTIA</sequence>
<dbReference type="InterPro" id="IPR020846">
    <property type="entry name" value="MFS_dom"/>
</dbReference>
<dbReference type="GO" id="GO:0022857">
    <property type="term" value="F:transmembrane transporter activity"/>
    <property type="evidence" value="ECO:0007669"/>
    <property type="project" value="InterPro"/>
</dbReference>
<keyword evidence="9" id="KW-1185">Reference proteome</keyword>
<dbReference type="EMBL" id="LGCI01000003">
    <property type="protein sequence ID" value="KOY83824.1"/>
    <property type="molecule type" value="Genomic_DNA"/>
</dbReference>
<dbReference type="PANTHER" id="PTHR43129:SF1">
    <property type="entry name" value="FOSMIDOMYCIN RESISTANCE PROTEIN"/>
    <property type="match status" value="1"/>
</dbReference>
<evidence type="ECO:0000256" key="6">
    <source>
        <dbReference type="SAM" id="Phobius"/>
    </source>
</evidence>
<dbReference type="Gene3D" id="1.20.1250.20">
    <property type="entry name" value="MFS general substrate transporter like domains"/>
    <property type="match status" value="2"/>
</dbReference>
<feature type="transmembrane region" description="Helical" evidence="6">
    <location>
        <begin position="287"/>
        <end position="305"/>
    </location>
</feature>
<evidence type="ECO:0000256" key="4">
    <source>
        <dbReference type="ARBA" id="ARBA00022989"/>
    </source>
</evidence>
<keyword evidence="2" id="KW-0813">Transport</keyword>
<gene>
    <name evidence="8" type="ORF">ADM90_02710</name>
</gene>
<evidence type="ECO:0000256" key="3">
    <source>
        <dbReference type="ARBA" id="ARBA00022692"/>
    </source>
</evidence>
<feature type="transmembrane region" description="Helical" evidence="6">
    <location>
        <begin position="344"/>
        <end position="365"/>
    </location>
</feature>
<feature type="transmembrane region" description="Helical" evidence="6">
    <location>
        <begin position="371"/>
        <end position="391"/>
    </location>
</feature>
<dbReference type="STRING" id="33935.ADM90_02710"/>
<feature type="transmembrane region" description="Helical" evidence="6">
    <location>
        <begin position="311"/>
        <end position="332"/>
    </location>
</feature>
<evidence type="ECO:0000256" key="1">
    <source>
        <dbReference type="ARBA" id="ARBA00004651"/>
    </source>
</evidence>
<comment type="caution">
    <text evidence="8">The sequence shown here is derived from an EMBL/GenBank/DDBJ whole genome shotgun (WGS) entry which is preliminary data.</text>
</comment>
<dbReference type="RefSeq" id="WP_053993527.1">
    <property type="nucleotide sequence ID" value="NZ_CP065643.1"/>
</dbReference>
<feature type="domain" description="Major facilitator superfamily (MFS) profile" evidence="7">
    <location>
        <begin position="14"/>
        <end position="395"/>
    </location>
</feature>
<reference evidence="8 9" key="1">
    <citation type="submission" date="2015-07" db="EMBL/GenBank/DDBJ databases">
        <title>Genome sequencing project for genomic taxonomy and phylogenomics of Bacillus-like bacteria.</title>
        <authorList>
            <person name="Liu B."/>
            <person name="Wang J."/>
            <person name="Zhu Y."/>
            <person name="Liu G."/>
            <person name="Chen Q."/>
            <person name="Chen Z."/>
            <person name="Che J."/>
            <person name="Ge C."/>
            <person name="Shi H."/>
            <person name="Pan Z."/>
            <person name="Liu X."/>
        </authorList>
    </citation>
    <scope>NUCLEOTIDE SEQUENCE [LARGE SCALE GENOMIC DNA]</scope>
    <source>
        <strain evidence="8 9">DSM 54</strain>
    </source>
</reference>
<feature type="transmembrane region" description="Helical" evidence="6">
    <location>
        <begin position="140"/>
        <end position="160"/>
    </location>
</feature>
<evidence type="ECO:0000313" key="9">
    <source>
        <dbReference type="Proteomes" id="UP000037977"/>
    </source>
</evidence>
<dbReference type="PROSITE" id="PS50850">
    <property type="entry name" value="MFS"/>
    <property type="match status" value="1"/>
</dbReference>
<proteinExistence type="predicted"/>
<keyword evidence="3 6" id="KW-0812">Transmembrane</keyword>
<dbReference type="Proteomes" id="UP000037977">
    <property type="component" value="Unassembled WGS sequence"/>
</dbReference>
<dbReference type="InterPro" id="IPR036259">
    <property type="entry name" value="MFS_trans_sf"/>
</dbReference>
<feature type="transmembrane region" description="Helical" evidence="6">
    <location>
        <begin position="217"/>
        <end position="234"/>
    </location>
</feature>
<protein>
    <submittedName>
        <fullName evidence="8">Fosmidomycin resistance protein</fullName>
    </submittedName>
</protein>
<accession>A0A0N0CWZ6</accession>
<feature type="transmembrane region" description="Helical" evidence="6">
    <location>
        <begin position="7"/>
        <end position="24"/>
    </location>
</feature>
<keyword evidence="4 6" id="KW-1133">Transmembrane helix</keyword>
<evidence type="ECO:0000313" key="8">
    <source>
        <dbReference type="EMBL" id="KOY83824.1"/>
    </source>
</evidence>
<evidence type="ECO:0000256" key="2">
    <source>
        <dbReference type="ARBA" id="ARBA00022448"/>
    </source>
</evidence>
<feature type="transmembrane region" description="Helical" evidence="6">
    <location>
        <begin position="166"/>
        <end position="189"/>
    </location>
</feature>
<dbReference type="CDD" id="cd17478">
    <property type="entry name" value="MFS_FsR"/>
    <property type="match status" value="1"/>
</dbReference>
<dbReference type="PANTHER" id="PTHR43129">
    <property type="entry name" value="FOSMIDOMYCIN RESISTANCE PROTEIN"/>
    <property type="match status" value="1"/>
</dbReference>
<organism evidence="8 9">
    <name type="scientific">Lysinibacillus macroides</name>
    <dbReference type="NCBI Taxonomy" id="33935"/>
    <lineage>
        <taxon>Bacteria</taxon>
        <taxon>Bacillati</taxon>
        <taxon>Bacillota</taxon>
        <taxon>Bacilli</taxon>
        <taxon>Bacillales</taxon>
        <taxon>Bacillaceae</taxon>
        <taxon>Lysinibacillus</taxon>
    </lineage>
</organism>
<dbReference type="InterPro" id="IPR011701">
    <property type="entry name" value="MFS"/>
</dbReference>
<keyword evidence="5 6" id="KW-0472">Membrane</keyword>
<dbReference type="OrthoDB" id="9770492at2"/>
<comment type="subcellular location">
    <subcellularLocation>
        <location evidence="1">Cell membrane</location>
        <topology evidence="1">Multi-pass membrane protein</topology>
    </subcellularLocation>
</comment>
<dbReference type="GO" id="GO:0005886">
    <property type="term" value="C:plasma membrane"/>
    <property type="evidence" value="ECO:0007669"/>
    <property type="project" value="UniProtKB-SubCell"/>
</dbReference>